<proteinExistence type="predicted"/>
<feature type="transmembrane region" description="Helical" evidence="1">
    <location>
        <begin position="20"/>
        <end position="44"/>
    </location>
</feature>
<evidence type="ECO:0000313" key="2">
    <source>
        <dbReference type="EMBL" id="RKN44884.1"/>
    </source>
</evidence>
<keyword evidence="1" id="KW-1133">Transmembrane helix</keyword>
<reference evidence="2 3" key="1">
    <citation type="journal article" date="2014" name="Int. J. Syst. Evol. Microbiol.">
        <title>Streptomyces hoynatensis sp. nov., isolated from deep marine sediment.</title>
        <authorList>
            <person name="Veyisoglu A."/>
            <person name="Sahin N."/>
        </authorList>
    </citation>
    <scope>NUCLEOTIDE SEQUENCE [LARGE SCALE GENOMIC DNA]</scope>
    <source>
        <strain evidence="2 3">KCTC 29097</strain>
    </source>
</reference>
<dbReference type="EMBL" id="RBAL01000003">
    <property type="protein sequence ID" value="RKN44884.1"/>
    <property type="molecule type" value="Genomic_DNA"/>
</dbReference>
<keyword evidence="1" id="KW-0812">Transmembrane</keyword>
<comment type="caution">
    <text evidence="2">The sequence shown here is derived from an EMBL/GenBank/DDBJ whole genome shotgun (WGS) entry which is preliminary data.</text>
</comment>
<keyword evidence="1" id="KW-0472">Membrane</keyword>
<gene>
    <name evidence="2" type="ORF">D7294_07180</name>
</gene>
<evidence type="ECO:0000256" key="1">
    <source>
        <dbReference type="SAM" id="Phobius"/>
    </source>
</evidence>
<dbReference type="AlphaFoldDB" id="A0A3A9ZAQ7"/>
<accession>A0A3A9ZAQ7</accession>
<name>A0A3A9ZAQ7_9ACTN</name>
<protein>
    <submittedName>
        <fullName evidence="2">Uncharacterized protein</fullName>
    </submittedName>
</protein>
<keyword evidence="3" id="KW-1185">Reference proteome</keyword>
<evidence type="ECO:0000313" key="3">
    <source>
        <dbReference type="Proteomes" id="UP000272474"/>
    </source>
</evidence>
<dbReference type="Proteomes" id="UP000272474">
    <property type="component" value="Unassembled WGS sequence"/>
</dbReference>
<organism evidence="2 3">
    <name type="scientific">Streptomyces hoynatensis</name>
    <dbReference type="NCBI Taxonomy" id="1141874"/>
    <lineage>
        <taxon>Bacteria</taxon>
        <taxon>Bacillati</taxon>
        <taxon>Actinomycetota</taxon>
        <taxon>Actinomycetes</taxon>
        <taxon>Kitasatosporales</taxon>
        <taxon>Streptomycetaceae</taxon>
        <taxon>Streptomyces</taxon>
    </lineage>
</organism>
<sequence>MRGSHHERRAAPGPSRAPWVVLALLLLVLAGAIGALLVRVLGLFEEPGPPRSLRDLAVVCREGRAHEQAAPYRGGAPHPAVVFGEGPSSWLTTAGEGRGEPAPEEIQVVACSSRVGRLSEEPAMACPYLSGHAVHYFAARYRVEVYEARTRRRLGDFTLDATQPHPCPVSEVFAEDEPLTEREFHPEDEAYLAGLAPFVAGR</sequence>